<dbReference type="OrthoDB" id="9814966at2"/>
<name>A0A1I3Y253_9PROT</name>
<evidence type="ECO:0000259" key="2">
    <source>
        <dbReference type="Pfam" id="PF12697"/>
    </source>
</evidence>
<dbReference type="AlphaFoldDB" id="A0A1I3Y253"/>
<evidence type="ECO:0000256" key="1">
    <source>
        <dbReference type="SAM" id="SignalP"/>
    </source>
</evidence>
<accession>A0A1I3Y253</accession>
<dbReference type="PRINTS" id="PR00111">
    <property type="entry name" value="ABHYDROLASE"/>
</dbReference>
<feature type="signal peptide" evidence="1">
    <location>
        <begin position="1"/>
        <end position="21"/>
    </location>
</feature>
<dbReference type="InterPro" id="IPR000073">
    <property type="entry name" value="AB_hydrolase_1"/>
</dbReference>
<feature type="chain" id="PRO_5011635841" evidence="1">
    <location>
        <begin position="22"/>
        <end position="264"/>
    </location>
</feature>
<dbReference type="GO" id="GO:0016787">
    <property type="term" value="F:hydrolase activity"/>
    <property type="evidence" value="ECO:0007669"/>
    <property type="project" value="UniProtKB-KW"/>
</dbReference>
<gene>
    <name evidence="3" type="ORF">SAMN02745775_101876</name>
</gene>
<evidence type="ECO:0000313" key="4">
    <source>
        <dbReference type="Proteomes" id="UP000199473"/>
    </source>
</evidence>
<sequence length="264" mass="27888">MTLPRRAVLAMPLLLATPARAQPRPVIVLVHGAWMGAAIWDRTAAALRAEGFEVLAPELPAHGADPTPPEAATLDLYVRVVLTAIGDRRDVVLVGHSFGGIVAAAVAEAAPDRLRRLIFLAAYLPASGDSAYSLSQRDPASLVGRHWRQDDPARYSPASLAREGIVETFCADCTPEDAAWLVARHRAEPVPPLATPVTLTGARFGAVPRAYVVTTQDRTLTPDFQRAMLAAAGVTRVAELPTSHTPMLAAPAALATAIATLAQP</sequence>
<dbReference type="PANTHER" id="PTHR37017:SF11">
    <property type="entry name" value="ESTERASE_LIPASE_THIOESTERASE DOMAIN-CONTAINING PROTEIN"/>
    <property type="match status" value="1"/>
</dbReference>
<dbReference type="Proteomes" id="UP000199473">
    <property type="component" value="Unassembled WGS sequence"/>
</dbReference>
<feature type="domain" description="AB hydrolase-1" evidence="2">
    <location>
        <begin position="27"/>
        <end position="256"/>
    </location>
</feature>
<evidence type="ECO:0000313" key="3">
    <source>
        <dbReference type="EMBL" id="SFK25833.1"/>
    </source>
</evidence>
<dbReference type="EMBL" id="FOSQ01000001">
    <property type="protein sequence ID" value="SFK25833.1"/>
    <property type="molecule type" value="Genomic_DNA"/>
</dbReference>
<keyword evidence="3" id="KW-0378">Hydrolase</keyword>
<reference evidence="3 4" key="1">
    <citation type="submission" date="2016-10" db="EMBL/GenBank/DDBJ databases">
        <authorList>
            <person name="de Groot N.N."/>
        </authorList>
    </citation>
    <scope>NUCLEOTIDE SEQUENCE [LARGE SCALE GENOMIC DNA]</scope>
    <source>
        <strain evidence="3 4">DSM 19981</strain>
    </source>
</reference>
<dbReference type="Gene3D" id="3.40.50.1820">
    <property type="entry name" value="alpha/beta hydrolase"/>
    <property type="match status" value="1"/>
</dbReference>
<keyword evidence="1" id="KW-0732">Signal</keyword>
<dbReference type="RefSeq" id="WP_092955967.1">
    <property type="nucleotide sequence ID" value="NZ_FOSQ01000001.1"/>
</dbReference>
<dbReference type="InterPro" id="IPR029058">
    <property type="entry name" value="AB_hydrolase_fold"/>
</dbReference>
<proteinExistence type="predicted"/>
<dbReference type="STRING" id="1123062.SAMN02745775_101876"/>
<protein>
    <submittedName>
        <fullName evidence="3">Alpha/beta hydrolase family protein</fullName>
    </submittedName>
</protein>
<organism evidence="3 4">
    <name type="scientific">Falsiroseomonas stagni DSM 19981</name>
    <dbReference type="NCBI Taxonomy" id="1123062"/>
    <lineage>
        <taxon>Bacteria</taxon>
        <taxon>Pseudomonadati</taxon>
        <taxon>Pseudomonadota</taxon>
        <taxon>Alphaproteobacteria</taxon>
        <taxon>Acetobacterales</taxon>
        <taxon>Roseomonadaceae</taxon>
        <taxon>Falsiroseomonas</taxon>
    </lineage>
</organism>
<dbReference type="SUPFAM" id="SSF53474">
    <property type="entry name" value="alpha/beta-Hydrolases"/>
    <property type="match status" value="1"/>
</dbReference>
<dbReference type="PANTHER" id="PTHR37017">
    <property type="entry name" value="AB HYDROLASE-1 DOMAIN-CONTAINING PROTEIN-RELATED"/>
    <property type="match status" value="1"/>
</dbReference>
<dbReference type="Pfam" id="PF12697">
    <property type="entry name" value="Abhydrolase_6"/>
    <property type="match status" value="1"/>
</dbReference>
<dbReference type="InterPro" id="IPR052897">
    <property type="entry name" value="Sec-Metab_Biosynth_Hydrolase"/>
</dbReference>
<keyword evidence="4" id="KW-1185">Reference proteome</keyword>